<dbReference type="OrthoDB" id="1844152at2759"/>
<dbReference type="GO" id="GO:0005506">
    <property type="term" value="F:iron ion binding"/>
    <property type="evidence" value="ECO:0007669"/>
    <property type="project" value="InterPro"/>
</dbReference>
<evidence type="ECO:0000256" key="7">
    <source>
        <dbReference type="ARBA" id="ARBA00023033"/>
    </source>
</evidence>
<dbReference type="Pfam" id="PF00067">
    <property type="entry name" value="p450"/>
    <property type="match status" value="1"/>
</dbReference>
<protein>
    <recommendedName>
        <fullName evidence="13">Cytochrome P450</fullName>
    </recommendedName>
</protein>
<gene>
    <name evidence="11" type="ORF">N7530_010546</name>
</gene>
<evidence type="ECO:0000256" key="9">
    <source>
        <dbReference type="RuleBase" id="RU000461"/>
    </source>
</evidence>
<dbReference type="CDD" id="cd11041">
    <property type="entry name" value="CYP503A1-like"/>
    <property type="match status" value="1"/>
</dbReference>
<evidence type="ECO:0000256" key="6">
    <source>
        <dbReference type="ARBA" id="ARBA00023004"/>
    </source>
</evidence>
<dbReference type="Proteomes" id="UP001147760">
    <property type="component" value="Unassembled WGS sequence"/>
</dbReference>
<dbReference type="PRINTS" id="PR00465">
    <property type="entry name" value="EP450IV"/>
</dbReference>
<evidence type="ECO:0000256" key="2">
    <source>
        <dbReference type="ARBA" id="ARBA00010617"/>
    </source>
</evidence>
<dbReference type="InterPro" id="IPR002403">
    <property type="entry name" value="Cyt_P450_E_grp-IV"/>
</dbReference>
<evidence type="ECO:0000313" key="11">
    <source>
        <dbReference type="EMBL" id="KAJ5462341.1"/>
    </source>
</evidence>
<keyword evidence="6 8" id="KW-0408">Iron</keyword>
<keyword evidence="7 9" id="KW-0503">Monooxygenase</keyword>
<evidence type="ECO:0000256" key="10">
    <source>
        <dbReference type="SAM" id="Phobius"/>
    </source>
</evidence>
<dbReference type="SUPFAM" id="SSF48264">
    <property type="entry name" value="Cytochrome P450"/>
    <property type="match status" value="1"/>
</dbReference>
<evidence type="ECO:0000313" key="12">
    <source>
        <dbReference type="Proteomes" id="UP001147760"/>
    </source>
</evidence>
<keyword evidence="10" id="KW-0472">Membrane</keyword>
<dbReference type="Gene3D" id="1.10.630.10">
    <property type="entry name" value="Cytochrome P450"/>
    <property type="match status" value="1"/>
</dbReference>
<reference evidence="11" key="2">
    <citation type="journal article" date="2023" name="IMA Fungus">
        <title>Comparative genomic study of the Penicillium genus elucidates a diverse pangenome and 15 lateral gene transfer events.</title>
        <authorList>
            <person name="Petersen C."/>
            <person name="Sorensen T."/>
            <person name="Nielsen M.R."/>
            <person name="Sondergaard T.E."/>
            <person name="Sorensen J.L."/>
            <person name="Fitzpatrick D.A."/>
            <person name="Frisvad J.C."/>
            <person name="Nielsen K.L."/>
        </authorList>
    </citation>
    <scope>NUCLEOTIDE SEQUENCE</scope>
    <source>
        <strain evidence="11">IBT 17660</strain>
    </source>
</reference>
<feature type="transmembrane region" description="Helical" evidence="10">
    <location>
        <begin position="210"/>
        <end position="233"/>
    </location>
</feature>
<keyword evidence="10" id="KW-1133">Transmembrane helix</keyword>
<feature type="transmembrane region" description="Helical" evidence="10">
    <location>
        <begin position="6"/>
        <end position="23"/>
    </location>
</feature>
<keyword evidence="3 8" id="KW-0349">Heme</keyword>
<evidence type="ECO:0000256" key="5">
    <source>
        <dbReference type="ARBA" id="ARBA00023002"/>
    </source>
</evidence>
<sequence length="518" mass="60019">MPYPAIIIYILGLVVLPSFIFWGKRPSKSPPQVKWVGKPGFFMRIWLSLRGIDERFDQIRHGYRKFNAKGLPFIISDSTFIPLVVTPPEHVKWLIGKPDHILTQRTVIRELLGFKYLLPDLHHGLDVAFTDVVRRHMTRDFGKFQEALYDELHQAIDETLGLDQSSQRQVCLPKAMETIVQRSIDRVVFGLPLCRDNGYVRSWRKFNNSLAIMGVILGLIVPWFLRPFLGWFFRIPVEFWRRRSLKYLTPIFQERSKQMEEQKRKGIPIGSDMPDDFITWYLQAGRNGRFHNPPDYSTIAMHFHFFCISFYKSTIMTGTSAMLDLLSADPTMGYWEKIIEEAMTEYQTEGDWLEARTVSKLPYLDSALRETLRRNPMNIRGIPREIISKEGVTLPSGTHLPQGTFVTTAVDSLQNDKRFYENPEEYQPFRFVAHSESTAWPQAGEATSFTTTNDKFLAFGYGRHGCPGRWFASHVLKLVFAYIAIHYDVQHIGKPPPKIRFGDFTIPSLATTITVRRK</sequence>
<dbReference type="PANTHER" id="PTHR46206:SF1">
    <property type="entry name" value="P450, PUTATIVE (EUROFUNG)-RELATED"/>
    <property type="match status" value="1"/>
</dbReference>
<dbReference type="AlphaFoldDB" id="A0A9W9WHT3"/>
<evidence type="ECO:0000256" key="8">
    <source>
        <dbReference type="PIRSR" id="PIRSR602403-1"/>
    </source>
</evidence>
<evidence type="ECO:0000256" key="3">
    <source>
        <dbReference type="ARBA" id="ARBA00022617"/>
    </source>
</evidence>
<dbReference type="GO" id="GO:0020037">
    <property type="term" value="F:heme binding"/>
    <property type="evidence" value="ECO:0007669"/>
    <property type="project" value="InterPro"/>
</dbReference>
<evidence type="ECO:0000256" key="1">
    <source>
        <dbReference type="ARBA" id="ARBA00001971"/>
    </source>
</evidence>
<dbReference type="PANTHER" id="PTHR46206">
    <property type="entry name" value="CYTOCHROME P450"/>
    <property type="match status" value="1"/>
</dbReference>
<comment type="cofactor">
    <cofactor evidence="1 8">
        <name>heme</name>
        <dbReference type="ChEBI" id="CHEBI:30413"/>
    </cofactor>
</comment>
<comment type="caution">
    <text evidence="11">The sequence shown here is derived from an EMBL/GenBank/DDBJ whole genome shotgun (WGS) entry which is preliminary data.</text>
</comment>
<keyword evidence="10" id="KW-0812">Transmembrane</keyword>
<dbReference type="EMBL" id="JAPWDO010000007">
    <property type="protein sequence ID" value="KAJ5462341.1"/>
    <property type="molecule type" value="Genomic_DNA"/>
</dbReference>
<reference evidence="11" key="1">
    <citation type="submission" date="2022-12" db="EMBL/GenBank/DDBJ databases">
        <authorList>
            <person name="Petersen C."/>
        </authorList>
    </citation>
    <scope>NUCLEOTIDE SEQUENCE</scope>
    <source>
        <strain evidence="11">IBT 17660</strain>
    </source>
</reference>
<dbReference type="GO" id="GO:0004497">
    <property type="term" value="F:monooxygenase activity"/>
    <property type="evidence" value="ECO:0007669"/>
    <property type="project" value="UniProtKB-KW"/>
</dbReference>
<dbReference type="InterPro" id="IPR036396">
    <property type="entry name" value="Cyt_P450_sf"/>
</dbReference>
<dbReference type="InterPro" id="IPR001128">
    <property type="entry name" value="Cyt_P450"/>
</dbReference>
<evidence type="ECO:0000256" key="4">
    <source>
        <dbReference type="ARBA" id="ARBA00022723"/>
    </source>
</evidence>
<accession>A0A9W9WHT3</accession>
<feature type="binding site" description="axial binding residue" evidence="8">
    <location>
        <position position="466"/>
    </location>
    <ligand>
        <name>heme</name>
        <dbReference type="ChEBI" id="CHEBI:30413"/>
    </ligand>
    <ligandPart>
        <name>Fe</name>
        <dbReference type="ChEBI" id="CHEBI:18248"/>
    </ligandPart>
</feature>
<dbReference type="InterPro" id="IPR017972">
    <property type="entry name" value="Cyt_P450_CS"/>
</dbReference>
<proteinExistence type="inferred from homology"/>
<name>A0A9W9WHT3_9EURO</name>
<keyword evidence="12" id="KW-1185">Reference proteome</keyword>
<evidence type="ECO:0008006" key="13">
    <source>
        <dbReference type="Google" id="ProtNLM"/>
    </source>
</evidence>
<dbReference type="PROSITE" id="PS00086">
    <property type="entry name" value="CYTOCHROME_P450"/>
    <property type="match status" value="1"/>
</dbReference>
<keyword evidence="5 9" id="KW-0560">Oxidoreductase</keyword>
<comment type="similarity">
    <text evidence="2 9">Belongs to the cytochrome P450 family.</text>
</comment>
<organism evidence="11 12">
    <name type="scientific">Penicillium desertorum</name>
    <dbReference type="NCBI Taxonomy" id="1303715"/>
    <lineage>
        <taxon>Eukaryota</taxon>
        <taxon>Fungi</taxon>
        <taxon>Dikarya</taxon>
        <taxon>Ascomycota</taxon>
        <taxon>Pezizomycotina</taxon>
        <taxon>Eurotiomycetes</taxon>
        <taxon>Eurotiomycetidae</taxon>
        <taxon>Eurotiales</taxon>
        <taxon>Aspergillaceae</taxon>
        <taxon>Penicillium</taxon>
    </lineage>
</organism>
<dbReference type="GO" id="GO:0016705">
    <property type="term" value="F:oxidoreductase activity, acting on paired donors, with incorporation or reduction of molecular oxygen"/>
    <property type="evidence" value="ECO:0007669"/>
    <property type="project" value="InterPro"/>
</dbReference>
<dbReference type="GO" id="GO:0043386">
    <property type="term" value="P:mycotoxin biosynthetic process"/>
    <property type="evidence" value="ECO:0007669"/>
    <property type="project" value="UniProtKB-ARBA"/>
</dbReference>
<keyword evidence="4 8" id="KW-0479">Metal-binding</keyword>